<feature type="transmembrane region" description="Helical" evidence="1">
    <location>
        <begin position="6"/>
        <end position="29"/>
    </location>
</feature>
<protein>
    <submittedName>
        <fullName evidence="3">CopD family protein</fullName>
    </submittedName>
</protein>
<keyword evidence="1" id="KW-0472">Membrane</keyword>
<dbReference type="Pfam" id="PF05425">
    <property type="entry name" value="CopD"/>
    <property type="match status" value="1"/>
</dbReference>
<proteinExistence type="predicted"/>
<dbReference type="RefSeq" id="WP_187717323.1">
    <property type="nucleotide sequence ID" value="NZ_JACTAH010000001.1"/>
</dbReference>
<comment type="caution">
    <text evidence="3">The sequence shown here is derived from an EMBL/GenBank/DDBJ whole genome shotgun (WGS) entry which is preliminary data.</text>
</comment>
<feature type="transmembrane region" description="Helical" evidence="1">
    <location>
        <begin position="49"/>
        <end position="71"/>
    </location>
</feature>
<keyword evidence="1" id="KW-0812">Transmembrane</keyword>
<evidence type="ECO:0000313" key="3">
    <source>
        <dbReference type="EMBL" id="MBD8502547.1"/>
    </source>
</evidence>
<gene>
    <name evidence="3" type="ORF">IFO67_06585</name>
</gene>
<accession>A0ABR9B866</accession>
<dbReference type="EMBL" id="JACYTO010000001">
    <property type="protein sequence ID" value="MBD8502547.1"/>
    <property type="molecule type" value="Genomic_DNA"/>
</dbReference>
<feature type="transmembrane region" description="Helical" evidence="1">
    <location>
        <begin position="131"/>
        <end position="150"/>
    </location>
</feature>
<sequence length="151" mass="16409">MTVHHLMLFLHVLGVTVWVGGMAFAWGCLRPAAMQLPPAQRLPLWAASFSRFFPLVWAAVALIALSGIFMLLETGFARAPRAWHAMLLTGAVMMGVFASIWFGPWVRLQRAVRVEDWASGAVALNAIRQRVAFNLALGVVTIAVATLGLGL</sequence>
<feature type="transmembrane region" description="Helical" evidence="1">
    <location>
        <begin position="83"/>
        <end position="103"/>
    </location>
</feature>
<organism evidence="3 4">
    <name type="scientific">Thauera sedimentorum</name>
    <dbReference type="NCBI Taxonomy" id="2767595"/>
    <lineage>
        <taxon>Bacteria</taxon>
        <taxon>Pseudomonadati</taxon>
        <taxon>Pseudomonadota</taxon>
        <taxon>Betaproteobacteria</taxon>
        <taxon>Rhodocyclales</taxon>
        <taxon>Zoogloeaceae</taxon>
        <taxon>Thauera</taxon>
    </lineage>
</organism>
<dbReference type="Proteomes" id="UP000603602">
    <property type="component" value="Unassembled WGS sequence"/>
</dbReference>
<dbReference type="InterPro" id="IPR008457">
    <property type="entry name" value="Cu-R_CopD_dom"/>
</dbReference>
<name>A0ABR9B866_9RHOO</name>
<evidence type="ECO:0000259" key="2">
    <source>
        <dbReference type="Pfam" id="PF05425"/>
    </source>
</evidence>
<reference evidence="4" key="1">
    <citation type="submission" date="2023-07" db="EMBL/GenBank/DDBJ databases">
        <title>Thauera sp. CAU 1555 isolated from sand of Yaerae Beach.</title>
        <authorList>
            <person name="Kim W."/>
        </authorList>
    </citation>
    <scope>NUCLEOTIDE SEQUENCE [LARGE SCALE GENOMIC DNA]</scope>
    <source>
        <strain evidence="4">CAU 1555</strain>
    </source>
</reference>
<evidence type="ECO:0000313" key="4">
    <source>
        <dbReference type="Proteomes" id="UP000603602"/>
    </source>
</evidence>
<feature type="domain" description="Copper resistance protein D" evidence="2">
    <location>
        <begin position="47"/>
        <end position="146"/>
    </location>
</feature>
<keyword evidence="1" id="KW-1133">Transmembrane helix</keyword>
<keyword evidence="4" id="KW-1185">Reference proteome</keyword>
<evidence type="ECO:0000256" key="1">
    <source>
        <dbReference type="SAM" id="Phobius"/>
    </source>
</evidence>